<evidence type="ECO:0000313" key="13">
    <source>
        <dbReference type="Proteomes" id="UP000053201"/>
    </source>
</evidence>
<accession>A0A0L0HF51</accession>
<feature type="region of interest" description="Disordered" evidence="9">
    <location>
        <begin position="1285"/>
        <end position="1319"/>
    </location>
</feature>
<feature type="region of interest" description="Disordered" evidence="9">
    <location>
        <begin position="1596"/>
        <end position="1632"/>
    </location>
</feature>
<evidence type="ECO:0000259" key="11">
    <source>
        <dbReference type="PROSITE" id="PS51283"/>
    </source>
</evidence>
<dbReference type="Pfam" id="PF06337">
    <property type="entry name" value="DUSP"/>
    <property type="match status" value="1"/>
</dbReference>
<dbReference type="SUPFAM" id="SSF143791">
    <property type="entry name" value="DUSP-like"/>
    <property type="match status" value="1"/>
</dbReference>
<evidence type="ECO:0000259" key="10">
    <source>
        <dbReference type="PROSITE" id="PS50235"/>
    </source>
</evidence>
<dbReference type="PROSITE" id="PS50235">
    <property type="entry name" value="USP_3"/>
    <property type="match status" value="1"/>
</dbReference>
<dbReference type="OMA" id="KPRGCTG"/>
<dbReference type="eggNOG" id="KOG1870">
    <property type="taxonomic scope" value="Eukaryota"/>
</dbReference>
<feature type="compositionally biased region" description="Basic and acidic residues" evidence="9">
    <location>
        <begin position="1232"/>
        <end position="1248"/>
    </location>
</feature>
<feature type="region of interest" description="Disordered" evidence="9">
    <location>
        <begin position="1014"/>
        <end position="1073"/>
    </location>
</feature>
<dbReference type="InterPro" id="IPR018200">
    <property type="entry name" value="USP_CS"/>
</dbReference>
<dbReference type="PROSITE" id="PS00972">
    <property type="entry name" value="USP_1"/>
    <property type="match status" value="1"/>
</dbReference>
<feature type="region of interest" description="Disordered" evidence="9">
    <location>
        <begin position="22"/>
        <end position="56"/>
    </location>
</feature>
<dbReference type="FunCoup" id="A0A0L0HF51">
    <property type="interactions" value="460"/>
</dbReference>
<dbReference type="PROSITE" id="PS00973">
    <property type="entry name" value="USP_2"/>
    <property type="match status" value="1"/>
</dbReference>
<name>A0A0L0HF51_SPIPD</name>
<feature type="region of interest" description="Disordered" evidence="9">
    <location>
        <begin position="1224"/>
        <end position="1260"/>
    </location>
</feature>
<evidence type="ECO:0000256" key="6">
    <source>
        <dbReference type="ARBA" id="ARBA00022801"/>
    </source>
</evidence>
<feature type="compositionally biased region" description="Basic residues" evidence="9">
    <location>
        <begin position="1044"/>
        <end position="1058"/>
    </location>
</feature>
<evidence type="ECO:0000256" key="7">
    <source>
        <dbReference type="ARBA" id="ARBA00022807"/>
    </source>
</evidence>
<dbReference type="RefSeq" id="XP_016607782.1">
    <property type="nucleotide sequence ID" value="XM_016753350.1"/>
</dbReference>
<keyword evidence="4" id="KW-0645">Protease</keyword>
<feature type="region of interest" description="Disordered" evidence="9">
    <location>
        <begin position="390"/>
        <end position="426"/>
    </location>
</feature>
<feature type="coiled-coil region" evidence="8">
    <location>
        <begin position="1446"/>
        <end position="1473"/>
    </location>
</feature>
<dbReference type="VEuPathDB" id="FungiDB:SPPG_05122"/>
<reference evidence="12 13" key="1">
    <citation type="submission" date="2009-08" db="EMBL/GenBank/DDBJ databases">
        <title>The Genome Sequence of Spizellomyces punctatus strain DAOM BR117.</title>
        <authorList>
            <consortium name="The Broad Institute Genome Sequencing Platform"/>
            <person name="Russ C."/>
            <person name="Cuomo C."/>
            <person name="Shea T."/>
            <person name="Young S.K."/>
            <person name="Zeng Q."/>
            <person name="Koehrsen M."/>
            <person name="Haas B."/>
            <person name="Borodovsky M."/>
            <person name="Guigo R."/>
            <person name="Alvarado L."/>
            <person name="Berlin A."/>
            <person name="Bochicchio J."/>
            <person name="Borenstein D."/>
            <person name="Chapman S."/>
            <person name="Chen Z."/>
            <person name="Engels R."/>
            <person name="Freedman E."/>
            <person name="Gellesch M."/>
            <person name="Goldberg J."/>
            <person name="Griggs A."/>
            <person name="Gujja S."/>
            <person name="Heiman D."/>
            <person name="Hepburn T."/>
            <person name="Howarth C."/>
            <person name="Jen D."/>
            <person name="Larson L."/>
            <person name="Lewis B."/>
            <person name="Mehta T."/>
            <person name="Park D."/>
            <person name="Pearson M."/>
            <person name="Roberts A."/>
            <person name="Saif S."/>
            <person name="Shenoy N."/>
            <person name="Sisk P."/>
            <person name="Stolte C."/>
            <person name="Sykes S."/>
            <person name="Thomson T."/>
            <person name="Walk T."/>
            <person name="White J."/>
            <person name="Yandava C."/>
            <person name="Burger G."/>
            <person name="Gray M.W."/>
            <person name="Holland P.W.H."/>
            <person name="King N."/>
            <person name="Lang F.B.F."/>
            <person name="Roger A.J."/>
            <person name="Ruiz-Trillo I."/>
            <person name="Lander E."/>
            <person name="Nusbaum C."/>
        </authorList>
    </citation>
    <scope>NUCLEOTIDE SEQUENCE [LARGE SCALE GENOMIC DNA]</scope>
    <source>
        <strain evidence="12 13">DAOM BR117</strain>
    </source>
</reference>
<dbReference type="OrthoDB" id="292964at2759"/>
<comment type="similarity">
    <text evidence="2">Belongs to the peptidase C19 family.</text>
</comment>
<evidence type="ECO:0000256" key="9">
    <source>
        <dbReference type="SAM" id="MobiDB-lite"/>
    </source>
</evidence>
<organism evidence="12 13">
    <name type="scientific">Spizellomyces punctatus (strain DAOM BR117)</name>
    <dbReference type="NCBI Taxonomy" id="645134"/>
    <lineage>
        <taxon>Eukaryota</taxon>
        <taxon>Fungi</taxon>
        <taxon>Fungi incertae sedis</taxon>
        <taxon>Chytridiomycota</taxon>
        <taxon>Chytridiomycota incertae sedis</taxon>
        <taxon>Chytridiomycetes</taxon>
        <taxon>Spizellomycetales</taxon>
        <taxon>Spizellomycetaceae</taxon>
        <taxon>Spizellomyces</taxon>
    </lineage>
</organism>
<comment type="catalytic activity">
    <reaction evidence="1">
        <text>Thiol-dependent hydrolysis of ester, thioester, amide, peptide and isopeptide bonds formed by the C-terminal Gly of ubiquitin (a 76-residue protein attached to proteins as an intracellular targeting signal).</text>
        <dbReference type="EC" id="3.4.19.12"/>
    </reaction>
</comment>
<evidence type="ECO:0000256" key="4">
    <source>
        <dbReference type="ARBA" id="ARBA00022670"/>
    </source>
</evidence>
<evidence type="ECO:0000256" key="3">
    <source>
        <dbReference type="ARBA" id="ARBA00012759"/>
    </source>
</evidence>
<dbReference type="GeneID" id="27688524"/>
<dbReference type="GO" id="GO:0016579">
    <property type="term" value="P:protein deubiquitination"/>
    <property type="evidence" value="ECO:0007669"/>
    <property type="project" value="InterPro"/>
</dbReference>
<feature type="domain" description="USP" evidence="10">
    <location>
        <begin position="515"/>
        <end position="1441"/>
    </location>
</feature>
<evidence type="ECO:0000256" key="8">
    <source>
        <dbReference type="SAM" id="Coils"/>
    </source>
</evidence>
<dbReference type="EC" id="3.4.19.12" evidence="3"/>
<evidence type="ECO:0000256" key="5">
    <source>
        <dbReference type="ARBA" id="ARBA00022786"/>
    </source>
</evidence>
<feature type="compositionally biased region" description="Basic and acidic residues" evidence="9">
    <location>
        <begin position="1341"/>
        <end position="1350"/>
    </location>
</feature>
<dbReference type="InterPro" id="IPR038765">
    <property type="entry name" value="Papain-like_cys_pep_sf"/>
</dbReference>
<dbReference type="Gene3D" id="3.90.70.10">
    <property type="entry name" value="Cysteine proteinases"/>
    <property type="match status" value="2"/>
</dbReference>
<feature type="compositionally biased region" description="Acidic residues" evidence="9">
    <location>
        <begin position="1660"/>
        <end position="1673"/>
    </location>
</feature>
<keyword evidence="7" id="KW-0788">Thiol protease</keyword>
<feature type="compositionally biased region" description="Basic and acidic residues" evidence="9">
    <location>
        <begin position="1303"/>
        <end position="1319"/>
    </location>
</feature>
<feature type="region of interest" description="Disordered" evidence="9">
    <location>
        <begin position="1656"/>
        <end position="1735"/>
    </location>
</feature>
<dbReference type="GO" id="GO:0004843">
    <property type="term" value="F:cysteine-type deubiquitinase activity"/>
    <property type="evidence" value="ECO:0007669"/>
    <property type="project" value="UniProtKB-EC"/>
</dbReference>
<evidence type="ECO:0000256" key="1">
    <source>
        <dbReference type="ARBA" id="ARBA00000707"/>
    </source>
</evidence>
<feature type="compositionally biased region" description="Acidic residues" evidence="9">
    <location>
        <begin position="1022"/>
        <end position="1035"/>
    </location>
</feature>
<dbReference type="InParanoid" id="A0A0L0HF51"/>
<keyword evidence="6" id="KW-0378">Hydrolase</keyword>
<dbReference type="PANTHER" id="PTHR21646">
    <property type="entry name" value="UBIQUITIN CARBOXYL-TERMINAL HYDROLASE"/>
    <property type="match status" value="1"/>
</dbReference>
<feature type="compositionally biased region" description="Polar residues" evidence="9">
    <location>
        <begin position="1725"/>
        <end position="1735"/>
    </location>
</feature>
<keyword evidence="8" id="KW-0175">Coiled coil</keyword>
<dbReference type="InterPro" id="IPR035927">
    <property type="entry name" value="DUSP-like_sf"/>
</dbReference>
<dbReference type="Gene3D" id="3.30.2230.10">
    <property type="entry name" value="DUSP-like"/>
    <property type="match status" value="1"/>
</dbReference>
<dbReference type="SMART" id="SM00695">
    <property type="entry name" value="DUSP"/>
    <property type="match status" value="1"/>
</dbReference>
<feature type="region of interest" description="Disordered" evidence="9">
    <location>
        <begin position="1489"/>
        <end position="1564"/>
    </location>
</feature>
<keyword evidence="5" id="KW-0833">Ubl conjugation pathway</keyword>
<dbReference type="PANTHER" id="PTHR21646:SF24">
    <property type="entry name" value="UBIQUITIN CARBOXYL-TERMINAL HYDROLASE"/>
    <property type="match status" value="1"/>
</dbReference>
<gene>
    <name evidence="12" type="ORF">SPPG_05122</name>
</gene>
<evidence type="ECO:0000256" key="2">
    <source>
        <dbReference type="ARBA" id="ARBA00009085"/>
    </source>
</evidence>
<feature type="compositionally biased region" description="Polar residues" evidence="9">
    <location>
        <begin position="1495"/>
        <end position="1524"/>
    </location>
</feature>
<dbReference type="STRING" id="645134.A0A0L0HF51"/>
<feature type="domain" description="DUSP" evidence="11">
    <location>
        <begin position="158"/>
        <end position="269"/>
    </location>
</feature>
<dbReference type="InterPro" id="IPR028889">
    <property type="entry name" value="USP"/>
</dbReference>
<proteinExistence type="inferred from homology"/>
<dbReference type="PROSITE" id="PS51283">
    <property type="entry name" value="DUSP"/>
    <property type="match status" value="1"/>
</dbReference>
<dbReference type="InterPro" id="IPR001394">
    <property type="entry name" value="Peptidase_C19_UCH"/>
</dbReference>
<dbReference type="InterPro" id="IPR006615">
    <property type="entry name" value="Pept_C19_DUSP"/>
</dbReference>
<feature type="compositionally biased region" description="Basic and acidic residues" evidence="9">
    <location>
        <begin position="392"/>
        <end position="401"/>
    </location>
</feature>
<dbReference type="Pfam" id="PF00443">
    <property type="entry name" value="UCH"/>
    <property type="match status" value="1"/>
</dbReference>
<evidence type="ECO:0000313" key="12">
    <source>
        <dbReference type="EMBL" id="KNC99742.1"/>
    </source>
</evidence>
<dbReference type="InterPro" id="IPR050185">
    <property type="entry name" value="Ub_carboxyl-term_hydrolase"/>
</dbReference>
<dbReference type="GO" id="GO:0006508">
    <property type="term" value="P:proteolysis"/>
    <property type="evidence" value="ECO:0007669"/>
    <property type="project" value="UniProtKB-KW"/>
</dbReference>
<feature type="region of interest" description="Disordered" evidence="9">
    <location>
        <begin position="1338"/>
        <end position="1361"/>
    </location>
</feature>
<keyword evidence="13" id="KW-1185">Reference proteome</keyword>
<sequence length="1735" mass="193193">MVHPISQSSSAHKACSVSQAIPIPATTLKRPANEALSPEPPKHSPHVPRTPTPSQGFQEFAINYNRDPELVPSTPFHAAGPMEVDLPTIAEHSEKSRPSSSVVNDGELNNGAVMAQIGNWTGVATVNDIYDPESEASPKIPPVSAFNSISVVQPMEQPPPPSEQNSLRLAIQESIRKKSEGIYFLLAIPWFRNWSEYVVSSESDKGRSLDEPPGPINNSTLFTTKTCTQIQDNLRESVDFVAVSEDIWRLLLRWYGMVHERHAIQRRTFKEPKSLESKWVLDVYPHQLEIVHINASKDRSEIKRCALFRGETLSEALQQICKPLQVETSNARLWLIAKKGRVLVTDLDKTLGELNVDRVQRAELETKEPGTPWQVNGADDAHARADTNALRADADKSDGNKEQSATGDKSRAEIHESGLLPELADPVDTRDALSPISIPIKAETKRERLMRRLNNPLAEDEGKDEADKKPLMLGYQPLSPVSREDPAPQTKTTSHVAISGFSLTRARTRLPVGATGLSNLGNTCFMNSALQCLSNTPPLTKYFLKGLWEKELNRDNPLGMKGEVAAAYADLILQLWRPDPDRPGSFAPRGFKSTIGRFNPMFSGYSQQDSQELLGFLVDGLHEDLNRILKKPYIEAPDMDGQPEEAIAAKAWEIYSLRNDSVIVDLFQGQYKSRVECTVCGKWSVTFDPYMFLSVPIPDHRQIILSVRTMPQPGIGKSIEDDIPRVLHLILPKDATIATLKELVIRRMGWNDPDRGTTGVYAVEIYQGKIFKIFEDTEPVTSIGTQDEVYVVELGAPDWDLFEVPHAERTVANIRHIPVYFTREPTHMSRSDREQFGIPLIVSVPATMRTIITPNRCGGLEQQEVDELLDAISSERLYRAVLRTLRRYTRFPLFLQQGSMRIQDVYEKLQELQQMRRIEGKESFMNDFRCIPDEYPESFDSCASDVLLDFENSIRFVESSPNVKCEPIKDLFVLSVSQAAQRYSPPVIDFYQSGWNSYQSERTLLYDGEELYKKEQQQKQNDDEDSTDADDEASDSDPMQTHSYVRRPRSLSRGHQAIRRTGGTSASDSDDDDKLRLSSIRSFKAEAVLFMEWRTTVSRYVLREDAFTTREDPGNEAVRAEWEAKRNGPRKVITLQDCFDEYRKEEVLGDDNSWYCPQCKEHRPTKKKLDIWTVPEILVFHLKRFSNAGRGYRSMMSDKIDSYVDAPIQGLDLTKVVVGKQPARKWRSRGSLPEENKEKPAETARAQHVEVGSGGSALTSDGVFADEMDVGEPSVNLAQSAAEASAVRSEKFDDSLRASASSELDRMEVSERVDSETIDTSLDKPLVDADDEELEAAYQDAKTRTPKPEEAEGTGAPCDEEREGIGYLYEPATDSDDEESLVYDLFAVSNHYGGLGGGHYTAYAKNALDSQWYHFDDSHVSKTDESDVMTSAAYLLFYQRRHKGNKTDLTKVLEEVQKRAAAAEAAAAAARAEQSSLSSFLRTPSAPFPMPLGTHLSQPSGTGLVSPITTSAETTRNNSPQVSPAGSLGGSAISSDNEESETVNRERKARTTPGVYLDHGPCLPSSERTPFGPIRESSPAASFSVGFDWGQRQSSVNDGGDTFLDARGSRSPTEHGWGWPSPDARPSFGWSDNALEQDETDASYQTLPLMDAEADRLEATDVEIEDLVSDEADESRKPQTVNGDANGQDAEVNGGYEQEEQSRGTEGGESNLKTSLQHVEYDNPGTISQAASGDE</sequence>
<dbReference type="EMBL" id="KQ257457">
    <property type="protein sequence ID" value="KNC99742.1"/>
    <property type="molecule type" value="Genomic_DNA"/>
</dbReference>
<protein>
    <recommendedName>
        <fullName evidence="3">ubiquitinyl hydrolase 1</fullName>
        <ecNumber evidence="3">3.4.19.12</ecNumber>
    </recommendedName>
</protein>
<dbReference type="Proteomes" id="UP000053201">
    <property type="component" value="Unassembled WGS sequence"/>
</dbReference>
<dbReference type="SUPFAM" id="SSF54001">
    <property type="entry name" value="Cysteine proteinases"/>
    <property type="match status" value="1"/>
</dbReference>